<dbReference type="AlphaFoldDB" id="A0A939GZ79"/>
<organism evidence="4 5">
    <name type="scientific">Comamonas denitrificans</name>
    <dbReference type="NCBI Taxonomy" id="117506"/>
    <lineage>
        <taxon>Bacteria</taxon>
        <taxon>Pseudomonadati</taxon>
        <taxon>Pseudomonadota</taxon>
        <taxon>Betaproteobacteria</taxon>
        <taxon>Burkholderiales</taxon>
        <taxon>Comamonadaceae</taxon>
        <taxon>Comamonas</taxon>
    </lineage>
</organism>
<dbReference type="InterPro" id="IPR013491">
    <property type="entry name" value="Tape_meas_N"/>
</dbReference>
<evidence type="ECO:0000259" key="3">
    <source>
        <dbReference type="Pfam" id="PF20155"/>
    </source>
</evidence>
<feature type="compositionally biased region" description="Low complexity" evidence="2">
    <location>
        <begin position="39"/>
        <end position="68"/>
    </location>
</feature>
<dbReference type="Pfam" id="PF20155">
    <property type="entry name" value="TMP_3"/>
    <property type="match status" value="1"/>
</dbReference>
<feature type="compositionally biased region" description="Polar residues" evidence="2">
    <location>
        <begin position="16"/>
        <end position="33"/>
    </location>
</feature>
<name>A0A939GZ79_9BURK</name>
<dbReference type="NCBIfam" id="TIGR02675">
    <property type="entry name" value="tape_meas_nterm"/>
    <property type="match status" value="1"/>
</dbReference>
<evidence type="ECO:0000256" key="1">
    <source>
        <dbReference type="SAM" id="Coils"/>
    </source>
</evidence>
<reference evidence="4" key="1">
    <citation type="submission" date="2021-03" db="EMBL/GenBank/DDBJ databases">
        <title>Comamonas denitrificans.</title>
        <authorList>
            <person name="Finster K."/>
        </authorList>
    </citation>
    <scope>NUCLEOTIDE SEQUENCE</scope>
    <source>
        <strain evidence="4">MM2021_4</strain>
    </source>
</reference>
<feature type="coiled-coil region" evidence="1">
    <location>
        <begin position="681"/>
        <end position="713"/>
    </location>
</feature>
<dbReference type="EMBL" id="JAFNME010000009">
    <property type="protein sequence ID" value="MBO1249374.1"/>
    <property type="molecule type" value="Genomic_DNA"/>
</dbReference>
<evidence type="ECO:0000313" key="5">
    <source>
        <dbReference type="Proteomes" id="UP000664731"/>
    </source>
</evidence>
<comment type="caution">
    <text evidence="4">The sequence shown here is derived from an EMBL/GenBank/DDBJ whole genome shotgun (WGS) entry which is preliminary data.</text>
</comment>
<dbReference type="Proteomes" id="UP000664731">
    <property type="component" value="Unassembled WGS sequence"/>
</dbReference>
<proteinExistence type="predicted"/>
<gene>
    <name evidence="4" type="ORF">J1777_05915</name>
</gene>
<evidence type="ECO:0000256" key="2">
    <source>
        <dbReference type="SAM" id="MobiDB-lite"/>
    </source>
</evidence>
<feature type="region of interest" description="Disordered" evidence="2">
    <location>
        <begin position="1"/>
        <end position="96"/>
    </location>
</feature>
<sequence length="1214" mass="123739">MSDKSIEIKITADGRQAQQGLKDTSQALEQVQDSGQGAGAAQKEAGSAAQEMGQKAQAGAQGVGAVAQTLEQVQDSAQEAGAAQKEAGSAAQEMGRKTQAGVQQAAVATSEAGKAAASAAQASTALTLATQGVASANRAAKTAALELSAAVSQYGATSAEAEKAGQANRQAQEALAGAMKTKVIAANAAAQANKNLKQALDEVRGSARVGARGLDDAAQALNEVQGSAKKASEAQKNVGSAAQEMGQKTQAGAQQAAQGAGLVQQSTHKVRDGVQSISTQLDTARQQLLGFLGIQLGAGAVKDVIGLADAYKNLQSRIGLVTGEGEHLAQTMDDVQAVALRTHSALESTGVLFTRLAQAGKDAGLGLEQATAQSLALTESINQAVAISGAGVAASDAAITQLIQGLQSGVLRGEEFNSVMEQAPRLARALADGLGVTTGELRKMAESGALTTDVVIQSLQSQGQALEAEFGKLPLTVGRAITDVQTAFMRYVADTDAANGVTEKIAASISFVGENLESLADTLTIAGKGWLAFKAYNMSQTWLDKAKAIAAAKLAVQEEVAATTASTAATAANTGAKVANAAATKTQVAASGAQAAAIAVETAATVANTAAKGEAANVSGLFGRGVSLAAGAVRGLVGLLGGPVGAIVTLAMFSGEIKKGITAVVEWGAGFTAAGRQMKASTAALAEMERQEKINAELRRQQAQEDAARAAKAQQAIAAQFDLSKAAQAATAEFAKLTKEGKTAAQAVADIAKGFDTTTQQGLRDFGTTLNKVAADGKLSADQLKAAWGQILKTEDLQLFQLQAQQVFAGTAQGAQIMAQITEATVSQALQRTGLSFGAITGGMGEAARSAINDVQTIAGSLDLLTQQGVDTGAALTASIGKAIDTADSQKAIEAVRGQIEQLRSQLGDKITDGLLQQAEQKARDLKKAMDDATPGIQSVEEAMRKLGVTSSAALKESAEQSRAAYDVIRESGTASARDVREAFLKAAQAAIDAADGIAPAWVRAEAAQRGYVVQVDESGKSVIKLASEINNAAAATGNLQGAWQGVGAAIDSAAAKAKQLGTDGEEIKDQIGAANGGSFSAQAYAQQAKDVQELDAWWEQWSADYARKNAKLGGTSISMSRYWFEVQKAQYENARRDIQMQERIQQSAAVRRGNAGTGAAGQPGGSGGGATYVSNITLPGGGGTRQLRFADANSQSAAEQLLRDLAQAKGAAS</sequence>
<protein>
    <submittedName>
        <fullName evidence="4">Tape measure protein</fullName>
    </submittedName>
</protein>
<keyword evidence="1" id="KW-0175">Coiled coil</keyword>
<dbReference type="RefSeq" id="WP_207574893.1">
    <property type="nucleotide sequence ID" value="NZ_JAFNME010000009.1"/>
</dbReference>
<keyword evidence="5" id="KW-1185">Reference proteome</keyword>
<feature type="region of interest" description="Disordered" evidence="2">
    <location>
        <begin position="1148"/>
        <end position="1178"/>
    </location>
</feature>
<feature type="region of interest" description="Disordered" evidence="2">
    <location>
        <begin position="225"/>
        <end position="253"/>
    </location>
</feature>
<accession>A0A939GZ79</accession>
<feature type="compositionally biased region" description="Gly residues" evidence="2">
    <location>
        <begin position="1156"/>
        <end position="1171"/>
    </location>
</feature>
<feature type="compositionally biased region" description="Basic and acidic residues" evidence="2">
    <location>
        <begin position="1"/>
        <end position="12"/>
    </location>
</feature>
<evidence type="ECO:0000313" key="4">
    <source>
        <dbReference type="EMBL" id="MBO1249374.1"/>
    </source>
</evidence>
<feature type="domain" description="Tape measure protein N-terminal" evidence="3">
    <location>
        <begin position="303"/>
        <end position="496"/>
    </location>
</feature>
<feature type="compositionally biased region" description="Low complexity" evidence="2">
    <location>
        <begin position="76"/>
        <end position="96"/>
    </location>
</feature>